<organism evidence="1 2">
    <name type="scientific">Paracoccus lichenicola</name>
    <dbReference type="NCBI Taxonomy" id="2665644"/>
    <lineage>
        <taxon>Bacteria</taxon>
        <taxon>Pseudomonadati</taxon>
        <taxon>Pseudomonadota</taxon>
        <taxon>Alphaproteobacteria</taxon>
        <taxon>Rhodobacterales</taxon>
        <taxon>Paracoccaceae</taxon>
        <taxon>Paracoccus</taxon>
    </lineage>
</organism>
<dbReference type="EMBL" id="WMBT01000003">
    <property type="protein sequence ID" value="MTD99850.1"/>
    <property type="molecule type" value="Genomic_DNA"/>
</dbReference>
<dbReference type="AlphaFoldDB" id="A0A6L6HNK1"/>
<keyword evidence="2" id="KW-1185">Reference proteome</keyword>
<dbReference type="Proteomes" id="UP000481417">
    <property type="component" value="Unassembled WGS sequence"/>
</dbReference>
<protein>
    <submittedName>
        <fullName evidence="1">Uncharacterized protein</fullName>
    </submittedName>
</protein>
<proteinExistence type="predicted"/>
<reference evidence="1 2" key="1">
    <citation type="submission" date="2019-11" db="EMBL/GenBank/DDBJ databases">
        <authorList>
            <person name="Lang L."/>
        </authorList>
    </citation>
    <scope>NUCLEOTIDE SEQUENCE [LARGE SCALE GENOMIC DNA]</scope>
    <source>
        <strain evidence="1 2">YIM 132242</strain>
    </source>
</reference>
<sequence length="65" mass="7335">MPRDCVSAATTGLPTATLYEIHDCLVLALDATEGDHPRRWQMPEARGYLRHALRDMRRLMGEVAV</sequence>
<name>A0A6L6HNK1_9RHOB</name>
<evidence type="ECO:0000313" key="1">
    <source>
        <dbReference type="EMBL" id="MTD99850.1"/>
    </source>
</evidence>
<evidence type="ECO:0000313" key="2">
    <source>
        <dbReference type="Proteomes" id="UP000481417"/>
    </source>
</evidence>
<accession>A0A6L6HNK1</accession>
<gene>
    <name evidence="1" type="ORF">GIY56_06095</name>
</gene>
<comment type="caution">
    <text evidence="1">The sequence shown here is derived from an EMBL/GenBank/DDBJ whole genome shotgun (WGS) entry which is preliminary data.</text>
</comment>